<proteinExistence type="predicted"/>
<organism evidence="1">
    <name type="scientific">Podoviridae sp. ctU557</name>
    <dbReference type="NCBI Taxonomy" id="2827736"/>
    <lineage>
        <taxon>Viruses</taxon>
        <taxon>Duplodnaviria</taxon>
        <taxon>Heunggongvirae</taxon>
        <taxon>Uroviricota</taxon>
        <taxon>Caudoviricetes</taxon>
    </lineage>
</organism>
<reference evidence="1" key="1">
    <citation type="journal article" date="2021" name="Proc. Natl. Acad. Sci. U.S.A.">
        <title>A Catalog of Tens of Thousands of Viruses from Human Metagenomes Reveals Hidden Associations with Chronic Diseases.</title>
        <authorList>
            <person name="Tisza M.J."/>
            <person name="Buck C.B."/>
        </authorList>
    </citation>
    <scope>NUCLEOTIDE SEQUENCE</scope>
    <source>
        <strain evidence="1">CtU557</strain>
    </source>
</reference>
<sequence length="108" mass="12847">MSKITLQYKFPSRRVEVDAIKRMPPDRVQKLRDEAVARLEQLVASCDDYFENLVESHCYICDKYGYAYFDLPDKWGWLSDGTLICDECQRRWEERFNEAPKVNRDSEG</sequence>
<evidence type="ECO:0000313" key="1">
    <source>
        <dbReference type="EMBL" id="DAF59515.1"/>
    </source>
</evidence>
<keyword evidence="1" id="KW-0862">Zinc</keyword>
<dbReference type="EMBL" id="BK032771">
    <property type="protein sequence ID" value="DAF59515.1"/>
    <property type="molecule type" value="Genomic_DNA"/>
</dbReference>
<keyword evidence="1" id="KW-0863">Zinc-finger</keyword>
<name>A0A8S5T920_9CAUD</name>
<accession>A0A8S5T920</accession>
<dbReference type="GO" id="GO:0008270">
    <property type="term" value="F:zinc ion binding"/>
    <property type="evidence" value="ECO:0007669"/>
    <property type="project" value="UniProtKB-KW"/>
</dbReference>
<keyword evidence="1" id="KW-0479">Metal-binding</keyword>
<protein>
    <submittedName>
        <fullName evidence="1">RRN7 Zinc-finger of RNA-polymerase I-specific TFIIB, Rrn7</fullName>
    </submittedName>
</protein>